<evidence type="ECO:0000256" key="3">
    <source>
        <dbReference type="ARBA" id="ARBA00023159"/>
    </source>
</evidence>
<keyword evidence="2" id="KW-0805">Transcription regulation</keyword>
<keyword evidence="4" id="KW-0804">Transcription</keyword>
<dbReference type="InterPro" id="IPR050661">
    <property type="entry name" value="BglG_antiterminators"/>
</dbReference>
<dbReference type="Gene3D" id="3.40.930.10">
    <property type="entry name" value="Mannitol-specific EII, Chain A"/>
    <property type="match status" value="1"/>
</dbReference>
<dbReference type="InterPro" id="IPR016152">
    <property type="entry name" value="PTrfase/Anion_transptr"/>
</dbReference>
<reference evidence="7" key="1">
    <citation type="submission" date="2020-12" db="EMBL/GenBank/DDBJ databases">
        <title>Vagococcus allomyrinae sp. nov. and Enterococcus lavae sp. nov., isolated from the larvae of Allomyrina dichotoma.</title>
        <authorList>
            <person name="Lee S.D."/>
        </authorList>
    </citation>
    <scope>NUCLEOTIDE SEQUENCE</scope>
    <source>
        <strain evidence="7">BWB3-3</strain>
    </source>
</reference>
<dbReference type="InterPro" id="IPR013196">
    <property type="entry name" value="HTH_11"/>
</dbReference>
<dbReference type="Gene3D" id="1.10.1790.10">
    <property type="entry name" value="PRD domain"/>
    <property type="match status" value="2"/>
</dbReference>
<keyword evidence="8" id="KW-1185">Reference proteome</keyword>
<dbReference type="PANTHER" id="PTHR30185:SF13">
    <property type="entry name" value="LICABCH OPERON REGULATOR-RELATED"/>
    <property type="match status" value="1"/>
</dbReference>
<dbReference type="Pfam" id="PF08279">
    <property type="entry name" value="HTH_11"/>
    <property type="match status" value="1"/>
</dbReference>
<dbReference type="InterPro" id="IPR002178">
    <property type="entry name" value="PTS_EIIA_type-2_dom"/>
</dbReference>
<dbReference type="RefSeq" id="WP_209529260.1">
    <property type="nucleotide sequence ID" value="NZ_JAEEGA010000009.1"/>
</dbReference>
<dbReference type="Pfam" id="PF05043">
    <property type="entry name" value="Mga"/>
    <property type="match status" value="1"/>
</dbReference>
<dbReference type="Gene3D" id="1.10.10.10">
    <property type="entry name" value="Winged helix-like DNA-binding domain superfamily/Winged helix DNA-binding domain"/>
    <property type="match status" value="1"/>
</dbReference>
<evidence type="ECO:0000256" key="4">
    <source>
        <dbReference type="ARBA" id="ARBA00023163"/>
    </source>
</evidence>
<evidence type="ECO:0000256" key="1">
    <source>
        <dbReference type="ARBA" id="ARBA00022737"/>
    </source>
</evidence>
<sequence length="637" mass="74242">MLNQRQLEMVREFEKNSPSYLSANDLVKKFDVSMRTVQSDIKNIREFFKGDKWGEFISTASKGSKLVIFDQSQFDDRIKEACGDTIVSKLIDQTDRVRKLIVTLLNQKKYVSRQFLMNKIFVSVSTLTLDLNEANQYVQSYNLQIERKPKLGIRITGDESDRRRCLVKLGNLELITDEHRIQAQESDRQEIEKILVGVLLKQQHHISDTVFQNLIVHIDMAIKRMGRGFYLQHDRKELGEEFSSEYGAAKEIFEKLSHRLHFLIREDEINNLAIYLKGKSDYEENGYISKEVNNFILLALREINDKFDIDFTQEIDLRIALALHLMPLMTRLEYDMQNENRLLDQIKQSFPLAFDIAVYMSLLLREFYGKQIEEGEIAYLAIYFNQYLAKYNNITGKQRVLIITSLKRSESILLRQRFVTWFANEISVLTLANVTELAEIAIEDYDVLFTTDQNKLTENLGAILISFFPSESEYSKIKLAIDGFKGKMEIVNLFKKELFYYGHLATKKDVLTKLSKLSKEQVKGAEMELLTAIQLREDHGSSYFGNHIALPHPINPFTVETFVSVALLDQMIDWDRDQNKVQLVMLVVIEKNNAKVFQLWNYLAKIIQEKGFAESLLKNPSFDYFQLRLSQVLDDYI</sequence>
<accession>A0A940PCX3</accession>
<dbReference type="Pfam" id="PF00874">
    <property type="entry name" value="PRD"/>
    <property type="match status" value="2"/>
</dbReference>
<keyword evidence="3" id="KW-0010">Activator</keyword>
<dbReference type="AlphaFoldDB" id="A0A940PCX3"/>
<dbReference type="InterPro" id="IPR036634">
    <property type="entry name" value="PRD_sf"/>
</dbReference>
<dbReference type="InterPro" id="IPR011608">
    <property type="entry name" value="PRD"/>
</dbReference>
<keyword evidence="1" id="KW-0677">Repeat</keyword>
<evidence type="ECO:0000313" key="7">
    <source>
        <dbReference type="EMBL" id="MBP1042257.1"/>
    </source>
</evidence>
<evidence type="ECO:0000259" key="5">
    <source>
        <dbReference type="PROSITE" id="PS51094"/>
    </source>
</evidence>
<evidence type="ECO:0000259" key="6">
    <source>
        <dbReference type="PROSITE" id="PS51372"/>
    </source>
</evidence>
<organism evidence="7 8">
    <name type="scientific">Vagococcus allomyrinae</name>
    <dbReference type="NCBI Taxonomy" id="2794353"/>
    <lineage>
        <taxon>Bacteria</taxon>
        <taxon>Bacillati</taxon>
        <taxon>Bacillota</taxon>
        <taxon>Bacilli</taxon>
        <taxon>Lactobacillales</taxon>
        <taxon>Enterococcaceae</taxon>
        <taxon>Vagococcus</taxon>
    </lineage>
</organism>
<dbReference type="InterPro" id="IPR007737">
    <property type="entry name" value="Mga_HTH"/>
</dbReference>
<dbReference type="EMBL" id="JAEEGA010000009">
    <property type="protein sequence ID" value="MBP1042257.1"/>
    <property type="molecule type" value="Genomic_DNA"/>
</dbReference>
<proteinExistence type="predicted"/>
<dbReference type="PROSITE" id="PS51372">
    <property type="entry name" value="PRD_2"/>
    <property type="match status" value="2"/>
</dbReference>
<dbReference type="GO" id="GO:0006355">
    <property type="term" value="P:regulation of DNA-templated transcription"/>
    <property type="evidence" value="ECO:0007669"/>
    <property type="project" value="InterPro"/>
</dbReference>
<dbReference type="Pfam" id="PF00359">
    <property type="entry name" value="PTS_EIIA_2"/>
    <property type="match status" value="1"/>
</dbReference>
<feature type="domain" description="PTS EIIA type-2" evidence="5">
    <location>
        <begin position="491"/>
        <end position="636"/>
    </location>
</feature>
<feature type="domain" description="PRD" evidence="6">
    <location>
        <begin position="287"/>
        <end position="394"/>
    </location>
</feature>
<dbReference type="SUPFAM" id="SSF63520">
    <property type="entry name" value="PTS-regulatory domain, PRD"/>
    <property type="match status" value="2"/>
</dbReference>
<dbReference type="InterPro" id="IPR036388">
    <property type="entry name" value="WH-like_DNA-bd_sf"/>
</dbReference>
<name>A0A940PCX3_9ENTE</name>
<comment type="caution">
    <text evidence="7">The sequence shown here is derived from an EMBL/GenBank/DDBJ whole genome shotgun (WGS) entry which is preliminary data.</text>
</comment>
<gene>
    <name evidence="7" type="ORF">I6N95_14655</name>
</gene>
<evidence type="ECO:0000256" key="2">
    <source>
        <dbReference type="ARBA" id="ARBA00023015"/>
    </source>
</evidence>
<dbReference type="Proteomes" id="UP000674938">
    <property type="component" value="Unassembled WGS sequence"/>
</dbReference>
<dbReference type="SUPFAM" id="SSF55804">
    <property type="entry name" value="Phoshotransferase/anion transport protein"/>
    <property type="match status" value="1"/>
</dbReference>
<dbReference type="PANTHER" id="PTHR30185">
    <property type="entry name" value="CRYPTIC BETA-GLUCOSIDE BGL OPERON ANTITERMINATOR"/>
    <property type="match status" value="1"/>
</dbReference>
<dbReference type="PROSITE" id="PS51094">
    <property type="entry name" value="PTS_EIIA_TYPE_2"/>
    <property type="match status" value="1"/>
</dbReference>
<protein>
    <submittedName>
        <fullName evidence="7">Transcription antiterminator</fullName>
    </submittedName>
</protein>
<feature type="domain" description="PRD" evidence="6">
    <location>
        <begin position="182"/>
        <end position="286"/>
    </location>
</feature>
<evidence type="ECO:0000313" key="8">
    <source>
        <dbReference type="Proteomes" id="UP000674938"/>
    </source>
</evidence>